<dbReference type="AlphaFoldDB" id="A0A510KPB1"/>
<keyword evidence="7 9" id="KW-1133">Transmembrane helix</keyword>
<dbReference type="Gene3D" id="3.30.565.10">
    <property type="entry name" value="Histidine kinase-like ATPase, C-terminal domain"/>
    <property type="match status" value="1"/>
</dbReference>
<feature type="domain" description="HAMP" evidence="10">
    <location>
        <begin position="304"/>
        <end position="356"/>
    </location>
</feature>
<dbReference type="GO" id="GO:0005886">
    <property type="term" value="C:plasma membrane"/>
    <property type="evidence" value="ECO:0007669"/>
    <property type="project" value="UniProtKB-SubCell"/>
</dbReference>
<evidence type="ECO:0000256" key="6">
    <source>
        <dbReference type="ARBA" id="ARBA00022777"/>
    </source>
</evidence>
<dbReference type="Pfam" id="PF02743">
    <property type="entry name" value="dCache_1"/>
    <property type="match status" value="1"/>
</dbReference>
<dbReference type="Proteomes" id="UP000321378">
    <property type="component" value="Chromosome"/>
</dbReference>
<dbReference type="InterPro" id="IPR051552">
    <property type="entry name" value="HptR"/>
</dbReference>
<accession>A0A510KPB1</accession>
<protein>
    <submittedName>
        <fullName evidence="11">Sensor with HAMP domain</fullName>
    </submittedName>
</protein>
<evidence type="ECO:0000256" key="1">
    <source>
        <dbReference type="ARBA" id="ARBA00004651"/>
    </source>
</evidence>
<dbReference type="PANTHER" id="PTHR42713:SF2">
    <property type="entry name" value="TWO-COMPONENT SENSOR KINASE YESM"/>
    <property type="match status" value="1"/>
</dbReference>
<dbReference type="InterPro" id="IPR033479">
    <property type="entry name" value="dCache_1"/>
</dbReference>
<dbReference type="InterPro" id="IPR036890">
    <property type="entry name" value="HATPase_C_sf"/>
</dbReference>
<evidence type="ECO:0000256" key="3">
    <source>
        <dbReference type="ARBA" id="ARBA00022553"/>
    </source>
</evidence>
<keyword evidence="5 9" id="KW-0812">Transmembrane</keyword>
<dbReference type="EMBL" id="AP019840">
    <property type="protein sequence ID" value="BBM53526.1"/>
    <property type="molecule type" value="Genomic_DNA"/>
</dbReference>
<evidence type="ECO:0000259" key="10">
    <source>
        <dbReference type="PROSITE" id="PS50885"/>
    </source>
</evidence>
<evidence type="ECO:0000256" key="5">
    <source>
        <dbReference type="ARBA" id="ARBA00022692"/>
    </source>
</evidence>
<evidence type="ECO:0000313" key="11">
    <source>
        <dbReference type="EMBL" id="BBM53526.1"/>
    </source>
</evidence>
<dbReference type="Pfam" id="PF06580">
    <property type="entry name" value="His_kinase"/>
    <property type="match status" value="1"/>
</dbReference>
<dbReference type="CDD" id="cd06225">
    <property type="entry name" value="HAMP"/>
    <property type="match status" value="1"/>
</dbReference>
<dbReference type="SMART" id="SM00387">
    <property type="entry name" value="HATPase_c"/>
    <property type="match status" value="1"/>
</dbReference>
<dbReference type="CDD" id="cd18773">
    <property type="entry name" value="PDC1_HK_sensor"/>
    <property type="match status" value="1"/>
</dbReference>
<dbReference type="STRING" id="1122173.GCA_000482505_01475"/>
<organism evidence="11 12">
    <name type="scientific">Leptotrichia trevisanii</name>
    <dbReference type="NCBI Taxonomy" id="109328"/>
    <lineage>
        <taxon>Bacteria</taxon>
        <taxon>Fusobacteriati</taxon>
        <taxon>Fusobacteriota</taxon>
        <taxon>Fusobacteriia</taxon>
        <taxon>Fusobacteriales</taxon>
        <taxon>Leptotrichiaceae</taxon>
        <taxon>Leptotrichia</taxon>
    </lineage>
</organism>
<dbReference type="Gene3D" id="3.30.450.20">
    <property type="entry name" value="PAS domain"/>
    <property type="match status" value="1"/>
</dbReference>
<name>A0A510KPB1_9FUSO</name>
<dbReference type="InterPro" id="IPR010559">
    <property type="entry name" value="Sig_transdc_His_kin_internal"/>
</dbReference>
<evidence type="ECO:0000256" key="9">
    <source>
        <dbReference type="SAM" id="Phobius"/>
    </source>
</evidence>
<dbReference type="Gene3D" id="6.10.340.10">
    <property type="match status" value="1"/>
</dbReference>
<dbReference type="InterPro" id="IPR003660">
    <property type="entry name" value="HAMP_dom"/>
</dbReference>
<feature type="transmembrane region" description="Helical" evidence="9">
    <location>
        <begin position="280"/>
        <end position="303"/>
    </location>
</feature>
<evidence type="ECO:0000256" key="2">
    <source>
        <dbReference type="ARBA" id="ARBA00022475"/>
    </source>
</evidence>
<dbReference type="PANTHER" id="PTHR42713">
    <property type="entry name" value="HISTIDINE KINASE-RELATED"/>
    <property type="match status" value="1"/>
</dbReference>
<comment type="subcellular location">
    <subcellularLocation>
        <location evidence="1">Cell membrane</location>
        <topology evidence="1">Multi-pass membrane protein</topology>
    </subcellularLocation>
</comment>
<sequence>MKLKKTMKNSMLLQLFFYYLIGNLLFILFLSSIFYYTSKYLIMNKEIEYTNENVISTSRYITLYADKLKNMINLLSVDADVRNFLISGNEDSKKSIKKMIYSILGNNKGIKSITVIGKNGNIVSSDKNNDMKISENMMKEKWYVDAINNSDMPVFNPSRKDSASSMNSALWFLSISRDIKNSKGENLGVIVFDIKYEILERYLNSISFGKQIDNIIVDKNNNIIYYKDVKCFADKKCLEKFSEKNKNKDTYLYEINIENTNWSLRSIANTNDLVTLKKNFSHIVIIIFLVSLAFSSIITFIVITKILKPLIKLENHMQNFENNLREFHLSEKTGYEIQNLVEHFNVMVEKIKYLREYEIKALHSQINPHFLYNTLDTIIWMAEFEDNEKVISITKSLANYFRLSLSNGHEKIPLKDEIMHTKEYLFIQKQRYEDKLSYFFNIEDESLLSIEVPKIIIQPIVENSIYHGIKNLSGNGIITIDVYRENSTINISVKDNGIGFEKAKQFKKSKTGGVGTQNVDKRIKFYYGKNYGVFRNENNKNEGAEVIIKIPLQSSNNTSF</sequence>
<keyword evidence="6" id="KW-0418">Kinase</keyword>
<dbReference type="SUPFAM" id="SSF55874">
    <property type="entry name" value="ATPase domain of HSP90 chaperone/DNA topoisomerase II/histidine kinase"/>
    <property type="match status" value="1"/>
</dbReference>
<reference evidence="11 12" key="1">
    <citation type="submission" date="2019-07" db="EMBL/GenBank/DDBJ databases">
        <title>Complete Genome Sequence of Leptotrichia trevisanii Strain JMUB3935.</title>
        <authorList>
            <person name="Watanabe S."/>
            <person name="Cui L."/>
        </authorList>
    </citation>
    <scope>NUCLEOTIDE SEQUENCE [LARGE SCALE GENOMIC DNA]</scope>
    <source>
        <strain evidence="11 12">JMUB3935</strain>
    </source>
</reference>
<feature type="transmembrane region" description="Helical" evidence="9">
    <location>
        <begin position="12"/>
        <end position="36"/>
    </location>
</feature>
<gene>
    <name evidence="11" type="ORF">JMUB3935_2523</name>
</gene>
<keyword evidence="4" id="KW-0808">Transferase</keyword>
<evidence type="ECO:0000256" key="7">
    <source>
        <dbReference type="ARBA" id="ARBA00022989"/>
    </source>
</evidence>
<dbReference type="Pfam" id="PF02518">
    <property type="entry name" value="HATPase_c"/>
    <property type="match status" value="1"/>
</dbReference>
<keyword evidence="2" id="KW-1003">Cell membrane</keyword>
<dbReference type="RefSeq" id="WP_146997604.1">
    <property type="nucleotide sequence ID" value="NZ_AP019840.1"/>
</dbReference>
<keyword evidence="3" id="KW-0597">Phosphoprotein</keyword>
<dbReference type="PROSITE" id="PS50885">
    <property type="entry name" value="HAMP"/>
    <property type="match status" value="1"/>
</dbReference>
<dbReference type="GO" id="GO:0000155">
    <property type="term" value="F:phosphorelay sensor kinase activity"/>
    <property type="evidence" value="ECO:0007669"/>
    <property type="project" value="InterPro"/>
</dbReference>
<evidence type="ECO:0000256" key="4">
    <source>
        <dbReference type="ARBA" id="ARBA00022679"/>
    </source>
</evidence>
<evidence type="ECO:0000256" key="8">
    <source>
        <dbReference type="ARBA" id="ARBA00023136"/>
    </source>
</evidence>
<evidence type="ECO:0000313" key="12">
    <source>
        <dbReference type="Proteomes" id="UP000321378"/>
    </source>
</evidence>
<dbReference type="InterPro" id="IPR003594">
    <property type="entry name" value="HATPase_dom"/>
</dbReference>
<proteinExistence type="predicted"/>
<keyword evidence="8 9" id="KW-0472">Membrane</keyword>